<dbReference type="KEGG" id="pzh:CX676_13560"/>
<proteinExistence type="inferred from homology"/>
<dbReference type="SUPFAM" id="SSF56281">
    <property type="entry name" value="Metallo-hydrolase/oxidoreductase"/>
    <property type="match status" value="1"/>
</dbReference>
<dbReference type="RefSeq" id="WP_101753101.1">
    <property type="nucleotide sequence ID" value="NZ_CP025430.1"/>
</dbReference>
<name>A0A2H5F0K4_9RHOB</name>
<dbReference type="InterPro" id="IPR001279">
    <property type="entry name" value="Metallo-B-lactamas"/>
</dbReference>
<dbReference type="SMART" id="SM00849">
    <property type="entry name" value="Lactamase_B"/>
    <property type="match status" value="1"/>
</dbReference>
<dbReference type="InterPro" id="IPR050855">
    <property type="entry name" value="NDM-1-like"/>
</dbReference>
<dbReference type="Gene3D" id="3.60.15.10">
    <property type="entry name" value="Ribonuclease Z/Hydroxyacylglutathione hydrolase-like"/>
    <property type="match status" value="1"/>
</dbReference>
<dbReference type="PANTHER" id="PTHR42951">
    <property type="entry name" value="METALLO-BETA-LACTAMASE DOMAIN-CONTAINING"/>
    <property type="match status" value="1"/>
</dbReference>
<dbReference type="CDD" id="cd16282">
    <property type="entry name" value="metallo-hydrolase-like_MBL-fold"/>
    <property type="match status" value="1"/>
</dbReference>
<feature type="domain" description="Metallo-beta-lactamase" evidence="2">
    <location>
        <begin position="94"/>
        <end position="277"/>
    </location>
</feature>
<dbReference type="GO" id="GO:0016787">
    <property type="term" value="F:hydrolase activity"/>
    <property type="evidence" value="ECO:0007669"/>
    <property type="project" value="UniProtKB-KW"/>
</dbReference>
<protein>
    <submittedName>
        <fullName evidence="3">MBL fold metallo-hydrolase</fullName>
    </submittedName>
</protein>
<organism evidence="3 4">
    <name type="scientific">Paracoccus zhejiangensis</name>
    <dbReference type="NCBI Taxonomy" id="1077935"/>
    <lineage>
        <taxon>Bacteria</taxon>
        <taxon>Pseudomonadati</taxon>
        <taxon>Pseudomonadota</taxon>
        <taxon>Alphaproteobacteria</taxon>
        <taxon>Rhodobacterales</taxon>
        <taxon>Paracoccaceae</taxon>
        <taxon>Paracoccus</taxon>
    </lineage>
</organism>
<keyword evidence="3" id="KW-0378">Hydrolase</keyword>
<sequence>MFHLILTACVAANSGQCLDLLLPEGDAATQQDCLAAAQRISGEWIAARPDLTATKSTCRETTEVETVDLEEVAPGIWVRRGIIAQIEAENRGRIANLSVVIGRDSVAVIDAGASRAEGQALYAAIRRLTMKPISHLVLTHMHPDHVLGASVFTEAGATVMASAKLPPALEARAMTYLENFDRILGPREMIGTSITLPVALVEESDRIDLGERVLELRAVLTAHTDNDLMVRDETTGALFTGDLVFRGLTPVVDGSINGWLNWLAEPPAPGGVIVPGHGEIAQNWQEAVAKQADLLVQLRDSVRKSIASGQPMSVAVPEIVDQLQGLADGWTDFPETIARDATAAYKELEWE</sequence>
<accession>A0A2H5F0K4</accession>
<dbReference type="PANTHER" id="PTHR42951:SF4">
    <property type="entry name" value="ACYL-COENZYME A THIOESTERASE MBLAC2"/>
    <property type="match status" value="1"/>
</dbReference>
<dbReference type="GO" id="GO:0017001">
    <property type="term" value="P:antibiotic catabolic process"/>
    <property type="evidence" value="ECO:0007669"/>
    <property type="project" value="UniProtKB-ARBA"/>
</dbReference>
<evidence type="ECO:0000256" key="1">
    <source>
        <dbReference type="ARBA" id="ARBA00005250"/>
    </source>
</evidence>
<dbReference type="InterPro" id="IPR036866">
    <property type="entry name" value="RibonucZ/Hydroxyglut_hydro"/>
</dbReference>
<dbReference type="OrthoDB" id="420651at2"/>
<evidence type="ECO:0000259" key="2">
    <source>
        <dbReference type="SMART" id="SM00849"/>
    </source>
</evidence>
<dbReference type="Proteomes" id="UP000234530">
    <property type="component" value="Chromosome"/>
</dbReference>
<dbReference type="Pfam" id="PF00753">
    <property type="entry name" value="Lactamase_B"/>
    <property type="match status" value="1"/>
</dbReference>
<dbReference type="InterPro" id="IPR030829">
    <property type="entry name" value="SoxH-rel_PQQ_2"/>
</dbReference>
<evidence type="ECO:0000313" key="3">
    <source>
        <dbReference type="EMBL" id="AUH65074.1"/>
    </source>
</evidence>
<reference evidence="3 4" key="1">
    <citation type="journal article" date="2013" name="Antonie Van Leeuwenhoek">
        <title>Paracoccus zhejiangensis sp. nov., isolated from activated sludge in wastewater-treatment system.</title>
        <authorList>
            <person name="Wu Z.G."/>
            <person name="Zhang D.F."/>
            <person name="Liu Y.L."/>
            <person name="Wang F."/>
            <person name="Jiang X."/>
            <person name="Li C."/>
            <person name="Li S.P."/>
            <person name="Hong Q."/>
            <person name="Li W.J."/>
        </authorList>
    </citation>
    <scope>NUCLEOTIDE SEQUENCE [LARGE SCALE GENOMIC DNA]</scope>
    <source>
        <strain evidence="3 4">J6</strain>
    </source>
</reference>
<dbReference type="EMBL" id="CP025430">
    <property type="protein sequence ID" value="AUH65074.1"/>
    <property type="molecule type" value="Genomic_DNA"/>
</dbReference>
<dbReference type="AlphaFoldDB" id="A0A2H5F0K4"/>
<comment type="similarity">
    <text evidence="1">Belongs to the metallo-beta-lactamase superfamily. Class-B beta-lactamase family.</text>
</comment>
<keyword evidence="4" id="KW-1185">Reference proteome</keyword>
<dbReference type="NCBIfam" id="TIGR04559">
    <property type="entry name" value="SoxH_rel_PQQ_2"/>
    <property type="match status" value="1"/>
</dbReference>
<gene>
    <name evidence="3" type="ORF">CX676_13560</name>
</gene>
<evidence type="ECO:0000313" key="4">
    <source>
        <dbReference type="Proteomes" id="UP000234530"/>
    </source>
</evidence>